<dbReference type="EMBL" id="LGRX02032119">
    <property type="protein sequence ID" value="KAK3244209.1"/>
    <property type="molecule type" value="Genomic_DNA"/>
</dbReference>
<feature type="region of interest" description="Disordered" evidence="1">
    <location>
        <begin position="93"/>
        <end position="115"/>
    </location>
</feature>
<reference evidence="2 3" key="1">
    <citation type="journal article" date="2015" name="Genome Biol. Evol.">
        <title>Comparative Genomics of a Bacterivorous Green Alga Reveals Evolutionary Causalities and Consequences of Phago-Mixotrophic Mode of Nutrition.</title>
        <authorList>
            <person name="Burns J.A."/>
            <person name="Paasch A."/>
            <person name="Narechania A."/>
            <person name="Kim E."/>
        </authorList>
    </citation>
    <scope>NUCLEOTIDE SEQUENCE [LARGE SCALE GENOMIC DNA]</scope>
    <source>
        <strain evidence="2 3">PLY_AMNH</strain>
    </source>
</reference>
<sequence>MRATILNEREDPAPQLTAIRTLGDKHARVNQEYSEAKRVKDLWHVLADSAKQTPFVTPLYINVIRELRTGTPFSFSTLCLRIRTVWKEELSFATPADNPSSGGGGGRTKTPAFHSVTVGRNPAHSIECTASAPPAGNRPTPQAFAAAMASARAAGGAAVHSVVVHDEETDPAPPDSAPAASAMTFNAPVADDSLPLDHALPASGEDVSEHPTGTAEHCSSLDFATTSEPVALYPFVDDDTEEWPALRSTPWIPPINGAPADRPEAADQD</sequence>
<protein>
    <submittedName>
        <fullName evidence="2">Uncharacterized protein</fullName>
    </submittedName>
</protein>
<feature type="region of interest" description="Disordered" evidence="1">
    <location>
        <begin position="244"/>
        <end position="269"/>
    </location>
</feature>
<dbReference type="AlphaFoldDB" id="A0AAE0EXV1"/>
<name>A0AAE0EXV1_9CHLO</name>
<accession>A0AAE0EXV1</accession>
<proteinExistence type="predicted"/>
<gene>
    <name evidence="2" type="ORF">CYMTET_46172</name>
</gene>
<dbReference type="Proteomes" id="UP001190700">
    <property type="component" value="Unassembled WGS sequence"/>
</dbReference>
<evidence type="ECO:0000256" key="1">
    <source>
        <dbReference type="SAM" id="MobiDB-lite"/>
    </source>
</evidence>
<comment type="caution">
    <text evidence="2">The sequence shown here is derived from an EMBL/GenBank/DDBJ whole genome shotgun (WGS) entry which is preliminary data.</text>
</comment>
<keyword evidence="3" id="KW-1185">Reference proteome</keyword>
<evidence type="ECO:0000313" key="3">
    <source>
        <dbReference type="Proteomes" id="UP001190700"/>
    </source>
</evidence>
<evidence type="ECO:0000313" key="2">
    <source>
        <dbReference type="EMBL" id="KAK3244209.1"/>
    </source>
</evidence>
<organism evidence="2 3">
    <name type="scientific">Cymbomonas tetramitiformis</name>
    <dbReference type="NCBI Taxonomy" id="36881"/>
    <lineage>
        <taxon>Eukaryota</taxon>
        <taxon>Viridiplantae</taxon>
        <taxon>Chlorophyta</taxon>
        <taxon>Pyramimonadophyceae</taxon>
        <taxon>Pyramimonadales</taxon>
        <taxon>Pyramimonadaceae</taxon>
        <taxon>Cymbomonas</taxon>
    </lineage>
</organism>